<comment type="caution">
    <text evidence="1">The sequence shown here is derived from an EMBL/GenBank/DDBJ whole genome shotgun (WGS) entry which is preliminary data.</text>
</comment>
<dbReference type="GO" id="GO:0005829">
    <property type="term" value="C:cytosol"/>
    <property type="evidence" value="ECO:0007669"/>
    <property type="project" value="TreeGrafter"/>
</dbReference>
<reference evidence="1 2" key="1">
    <citation type="journal article" date="2018" name="Vet. Microbiol.">
        <title>Characterisation of Staphylococcus felis isolated from cats using whole genome sequencing.</title>
        <authorList>
            <person name="Worthing K."/>
            <person name="Pang S."/>
            <person name="Trott D.J."/>
            <person name="Abraham S."/>
            <person name="Coombs G.W."/>
            <person name="Jordan D."/>
            <person name="McIntyre L."/>
            <person name="Davies M.R."/>
            <person name="Norris J."/>
        </authorList>
    </citation>
    <scope>NUCLEOTIDE SEQUENCE [LARGE SCALE GENOMIC DNA]</scope>
    <source>
        <strain evidence="1 2">F9</strain>
    </source>
</reference>
<dbReference type="Proteomes" id="UP000256562">
    <property type="component" value="Unassembled WGS sequence"/>
</dbReference>
<dbReference type="NCBIfam" id="NF041852">
    <property type="entry name" value="trans_reg_HypR"/>
    <property type="match status" value="1"/>
</dbReference>
<dbReference type="AlphaFoldDB" id="A0A3E0ILM7"/>
<dbReference type="Gene3D" id="1.10.10.10">
    <property type="entry name" value="Winged helix-like DNA-binding domain superfamily/Winged helix DNA-binding domain"/>
    <property type="match status" value="1"/>
</dbReference>
<dbReference type="GO" id="GO:0003700">
    <property type="term" value="F:DNA-binding transcription factor activity"/>
    <property type="evidence" value="ECO:0007669"/>
    <property type="project" value="TreeGrafter"/>
</dbReference>
<dbReference type="PANTHER" id="PTHR33221">
    <property type="entry name" value="WINGED HELIX-TURN-HELIX TRANSCRIPTIONAL REGULATOR, RRF2 FAMILY"/>
    <property type="match status" value="1"/>
</dbReference>
<name>A0A3E0ILM7_9STAP</name>
<dbReference type="Pfam" id="PF02082">
    <property type="entry name" value="Rrf2"/>
    <property type="match status" value="1"/>
</dbReference>
<dbReference type="EMBL" id="QKXQ01000578">
    <property type="protein sequence ID" value="REH90892.1"/>
    <property type="molecule type" value="Genomic_DNA"/>
</dbReference>
<dbReference type="SUPFAM" id="SSF46785">
    <property type="entry name" value="Winged helix' DNA-binding domain"/>
    <property type="match status" value="1"/>
</dbReference>
<dbReference type="InterPro" id="IPR036388">
    <property type="entry name" value="WH-like_DNA-bd_sf"/>
</dbReference>
<accession>A0A3E0ILM7</accession>
<sequence>MNLAFNTAVHVLAFLTKHQGEKHNSQALAEKVCVNPVQIRRVMSQLHQHGYVEVKRGNQGGYYITQKGMTAKLSLLFELFNQPESHIRLFTGDTAIECEISQQIGRVMYKHYLEEQKILAQYYQNISIEDILNDISMEV</sequence>
<evidence type="ECO:0000313" key="2">
    <source>
        <dbReference type="Proteomes" id="UP000256562"/>
    </source>
</evidence>
<dbReference type="InterPro" id="IPR036390">
    <property type="entry name" value="WH_DNA-bd_sf"/>
</dbReference>
<proteinExistence type="predicted"/>
<evidence type="ECO:0000313" key="1">
    <source>
        <dbReference type="EMBL" id="REH90892.1"/>
    </source>
</evidence>
<protein>
    <submittedName>
        <fullName evidence="1">Rrf2 family transcriptional regulator</fullName>
    </submittedName>
</protein>
<dbReference type="InterPro" id="IPR000944">
    <property type="entry name" value="Tscrpt_reg_Rrf2"/>
</dbReference>
<dbReference type="OrthoDB" id="3242805at2"/>
<organism evidence="1 2">
    <name type="scientific">Staphylococcus felis</name>
    <dbReference type="NCBI Taxonomy" id="46127"/>
    <lineage>
        <taxon>Bacteria</taxon>
        <taxon>Bacillati</taxon>
        <taxon>Bacillota</taxon>
        <taxon>Bacilli</taxon>
        <taxon>Bacillales</taxon>
        <taxon>Staphylococcaceae</taxon>
        <taxon>Staphylococcus</taxon>
    </lineage>
</organism>
<dbReference type="PANTHER" id="PTHR33221:SF15">
    <property type="entry name" value="HTH-TYPE TRANSCRIPTIONAL REGULATOR YWGB-RELATED"/>
    <property type="match status" value="1"/>
</dbReference>
<dbReference type="PROSITE" id="PS51197">
    <property type="entry name" value="HTH_RRF2_2"/>
    <property type="match status" value="1"/>
</dbReference>
<gene>
    <name evidence="1" type="ORF">DOS83_12000</name>
</gene>